<feature type="transmembrane region" description="Helical" evidence="2">
    <location>
        <begin position="349"/>
        <end position="374"/>
    </location>
</feature>
<evidence type="ECO:0000256" key="2">
    <source>
        <dbReference type="SAM" id="Phobius"/>
    </source>
</evidence>
<reference evidence="4 5" key="1">
    <citation type="journal article" date="2017" name="Curr. Biol.">
        <title>Genome architecture and evolution of a unichromosomal asexual nematode.</title>
        <authorList>
            <person name="Fradin H."/>
            <person name="Zegar C."/>
            <person name="Gutwein M."/>
            <person name="Lucas J."/>
            <person name="Kovtun M."/>
            <person name="Corcoran D."/>
            <person name="Baugh L.R."/>
            <person name="Kiontke K."/>
            <person name="Gunsalus K."/>
            <person name="Fitch D.H."/>
            <person name="Piano F."/>
        </authorList>
    </citation>
    <scope>NUCLEOTIDE SEQUENCE [LARGE SCALE GENOMIC DNA]</scope>
    <source>
        <strain evidence="4">PF1309</strain>
    </source>
</reference>
<accession>A0A2A2JYT7</accession>
<feature type="compositionally biased region" description="Basic and acidic residues" evidence="1">
    <location>
        <begin position="382"/>
        <end position="399"/>
    </location>
</feature>
<dbReference type="STRING" id="2018661.A0A2A2JYT7"/>
<feature type="compositionally biased region" description="Acidic residues" evidence="1">
    <location>
        <begin position="308"/>
        <end position="317"/>
    </location>
</feature>
<feature type="compositionally biased region" description="Polar residues" evidence="1">
    <location>
        <begin position="198"/>
        <end position="214"/>
    </location>
</feature>
<feature type="compositionally biased region" description="Pro residues" evidence="1">
    <location>
        <begin position="105"/>
        <end position="114"/>
    </location>
</feature>
<feature type="signal peptide" evidence="3">
    <location>
        <begin position="1"/>
        <end position="21"/>
    </location>
</feature>
<sequence length="421" mass="45141">MSNKMLFGILLQSLILAYSSAAPTQPCSSGDIILERITDRGGKAIKARCDDSNECNLLPECNLVPKLEKPCCCSKDKGCTQMAMMPKLKMMRRFARDTTSKPVIEPSPPAPPPASSSTQTPAATTTDTTSVTTPTSSKPKDAGSQSSTEAPKPIPPSVPKSKSTESAEKSEEKKDSPKTTETAKSEETKPQAPAPSTEVETTTTAKLVITTRSMPITARIPLNAPEREEPAKVETTTKSPAKSTGKPKSVESTTQKIDTTSIEAAAEELASTVKNLEDTETTTVMLTSEQTSTVSKITRRKNLFAGDPSDDNDDSADADSSFFRNSKNGVTDLTTQVAMSSGAREMREWLPWYVAVAAGFVTSVVLAWLIVYTVRRKNRNRAAREARARSQADSKKSSEEPDISAASSPLIASSNTDGHKP</sequence>
<keyword evidence="2" id="KW-0472">Membrane</keyword>
<gene>
    <name evidence="4" type="ORF">WR25_09915</name>
</gene>
<feature type="compositionally biased region" description="Low complexity" evidence="1">
    <location>
        <begin position="115"/>
        <end position="137"/>
    </location>
</feature>
<keyword evidence="2" id="KW-0812">Transmembrane</keyword>
<name>A0A2A2JYT7_9BILA</name>
<dbReference type="Proteomes" id="UP000218231">
    <property type="component" value="Unassembled WGS sequence"/>
</dbReference>
<keyword evidence="5" id="KW-1185">Reference proteome</keyword>
<feature type="compositionally biased region" description="Low complexity" evidence="1">
    <location>
        <begin position="403"/>
        <end position="414"/>
    </location>
</feature>
<feature type="region of interest" description="Disordered" evidence="1">
    <location>
        <begin position="380"/>
        <end position="421"/>
    </location>
</feature>
<protein>
    <submittedName>
        <fullName evidence="4">Uncharacterized protein</fullName>
    </submittedName>
</protein>
<evidence type="ECO:0000313" key="5">
    <source>
        <dbReference type="Proteomes" id="UP000218231"/>
    </source>
</evidence>
<feature type="compositionally biased region" description="Basic and acidic residues" evidence="1">
    <location>
        <begin position="162"/>
        <end position="189"/>
    </location>
</feature>
<keyword evidence="3" id="KW-0732">Signal</keyword>
<feature type="region of interest" description="Disordered" evidence="1">
    <location>
        <begin position="98"/>
        <end position="256"/>
    </location>
</feature>
<feature type="region of interest" description="Disordered" evidence="1">
    <location>
        <begin position="303"/>
        <end position="327"/>
    </location>
</feature>
<dbReference type="AlphaFoldDB" id="A0A2A2JYT7"/>
<organism evidence="4 5">
    <name type="scientific">Diploscapter pachys</name>
    <dbReference type="NCBI Taxonomy" id="2018661"/>
    <lineage>
        <taxon>Eukaryota</taxon>
        <taxon>Metazoa</taxon>
        <taxon>Ecdysozoa</taxon>
        <taxon>Nematoda</taxon>
        <taxon>Chromadorea</taxon>
        <taxon>Rhabditida</taxon>
        <taxon>Rhabditina</taxon>
        <taxon>Rhabditomorpha</taxon>
        <taxon>Rhabditoidea</taxon>
        <taxon>Rhabditidae</taxon>
        <taxon>Diploscapter</taxon>
    </lineage>
</organism>
<proteinExistence type="predicted"/>
<evidence type="ECO:0000256" key="3">
    <source>
        <dbReference type="SAM" id="SignalP"/>
    </source>
</evidence>
<dbReference type="EMBL" id="LIAE01010044">
    <property type="protein sequence ID" value="PAV66709.1"/>
    <property type="molecule type" value="Genomic_DNA"/>
</dbReference>
<evidence type="ECO:0000256" key="1">
    <source>
        <dbReference type="SAM" id="MobiDB-lite"/>
    </source>
</evidence>
<comment type="caution">
    <text evidence="4">The sequence shown here is derived from an EMBL/GenBank/DDBJ whole genome shotgun (WGS) entry which is preliminary data.</text>
</comment>
<evidence type="ECO:0000313" key="4">
    <source>
        <dbReference type="EMBL" id="PAV66709.1"/>
    </source>
</evidence>
<feature type="chain" id="PRO_5013399181" evidence="3">
    <location>
        <begin position="22"/>
        <end position="421"/>
    </location>
</feature>
<keyword evidence="2" id="KW-1133">Transmembrane helix</keyword>